<comment type="caution">
    <text evidence="4">The sequence shown here is derived from an EMBL/GenBank/DDBJ whole genome shotgun (WGS) entry which is preliminary data.</text>
</comment>
<dbReference type="RefSeq" id="WP_264603121.1">
    <property type="nucleotide sequence ID" value="NZ_JAOQNS010000013.1"/>
</dbReference>
<feature type="domain" description="OmpA-like" evidence="3">
    <location>
        <begin position="95"/>
        <end position="215"/>
    </location>
</feature>
<accession>A0ABT3HGM4</accession>
<dbReference type="Proteomes" id="UP001209755">
    <property type="component" value="Unassembled WGS sequence"/>
</dbReference>
<dbReference type="CDD" id="cd07185">
    <property type="entry name" value="OmpA_C-like"/>
    <property type="match status" value="1"/>
</dbReference>
<name>A0ABT3HGM4_9HYPH</name>
<dbReference type="PANTHER" id="PTHR30329">
    <property type="entry name" value="STATOR ELEMENT OF FLAGELLAR MOTOR COMPLEX"/>
    <property type="match status" value="1"/>
</dbReference>
<dbReference type="Gene3D" id="3.30.1330.60">
    <property type="entry name" value="OmpA-like domain"/>
    <property type="match status" value="1"/>
</dbReference>
<feature type="compositionally biased region" description="Acidic residues" evidence="2">
    <location>
        <begin position="221"/>
        <end position="255"/>
    </location>
</feature>
<dbReference type="PANTHER" id="PTHR30329:SF21">
    <property type="entry name" value="LIPOPROTEIN YIAD-RELATED"/>
    <property type="match status" value="1"/>
</dbReference>
<protein>
    <submittedName>
        <fullName evidence="4">Outer membrane protein OmpA-like peptidoglycan-associated protein</fullName>
    </submittedName>
</protein>
<evidence type="ECO:0000256" key="2">
    <source>
        <dbReference type="SAM" id="MobiDB-lite"/>
    </source>
</evidence>
<proteinExistence type="predicted"/>
<sequence>MELRRRRFEGHRGRPRYYRSRRVYVVDRRYRNRFRRGRSVYYLPPRGADIAAAAFVIGASAVSAAVIYDALSAPPVVEPPRRYTLDEIVEDPQVRHYVRAVDVDTINFASGESEITPSELSKLDNIAGGIQRVVQNDPGALFLIEGHTDAVGDEESNLVLSEDRALAVKVALVEEYGIDESNLEVAGYGEQYLKIETEGPSHENRRVTVRNISNLIAQGSADDEAGSAESDEGFADDQGGDFQDDQFQDDGDFQDDNGGGQQ</sequence>
<dbReference type="InterPro" id="IPR006665">
    <property type="entry name" value="OmpA-like"/>
</dbReference>
<organism evidence="4 5">
    <name type="scientific">Rhodobium gokarnense</name>
    <dbReference type="NCBI Taxonomy" id="364296"/>
    <lineage>
        <taxon>Bacteria</taxon>
        <taxon>Pseudomonadati</taxon>
        <taxon>Pseudomonadota</taxon>
        <taxon>Alphaproteobacteria</taxon>
        <taxon>Hyphomicrobiales</taxon>
        <taxon>Rhodobiaceae</taxon>
        <taxon>Rhodobium</taxon>
    </lineage>
</organism>
<feature type="region of interest" description="Disordered" evidence="2">
    <location>
        <begin position="219"/>
        <end position="262"/>
    </location>
</feature>
<dbReference type="Pfam" id="PF00691">
    <property type="entry name" value="OmpA"/>
    <property type="match status" value="1"/>
</dbReference>
<dbReference type="EMBL" id="JAOQNS010000013">
    <property type="protein sequence ID" value="MCW2309542.1"/>
    <property type="molecule type" value="Genomic_DNA"/>
</dbReference>
<dbReference type="InterPro" id="IPR050330">
    <property type="entry name" value="Bact_OuterMem_StrucFunc"/>
</dbReference>
<keyword evidence="1" id="KW-0472">Membrane</keyword>
<evidence type="ECO:0000313" key="5">
    <source>
        <dbReference type="Proteomes" id="UP001209755"/>
    </source>
</evidence>
<reference evidence="5" key="1">
    <citation type="submission" date="2023-07" db="EMBL/GenBank/DDBJ databases">
        <title>Genome sequencing of Purple Non-Sulfur Bacteria from various extreme environments.</title>
        <authorList>
            <person name="Mayer M."/>
        </authorList>
    </citation>
    <scope>NUCLEOTIDE SEQUENCE [LARGE SCALE GENOMIC DNA]</scope>
    <source>
        <strain evidence="5">DSM 17935</strain>
    </source>
</reference>
<evidence type="ECO:0000313" key="4">
    <source>
        <dbReference type="EMBL" id="MCW2309542.1"/>
    </source>
</evidence>
<dbReference type="InterPro" id="IPR036737">
    <property type="entry name" value="OmpA-like_sf"/>
</dbReference>
<gene>
    <name evidence="4" type="ORF">M2319_003898</name>
</gene>
<keyword evidence="5" id="KW-1185">Reference proteome</keyword>
<dbReference type="SUPFAM" id="SSF103088">
    <property type="entry name" value="OmpA-like"/>
    <property type="match status" value="1"/>
</dbReference>
<dbReference type="PROSITE" id="PS51123">
    <property type="entry name" value="OMPA_2"/>
    <property type="match status" value="1"/>
</dbReference>
<evidence type="ECO:0000256" key="1">
    <source>
        <dbReference type="PROSITE-ProRule" id="PRU00473"/>
    </source>
</evidence>
<evidence type="ECO:0000259" key="3">
    <source>
        <dbReference type="PROSITE" id="PS51123"/>
    </source>
</evidence>